<organism evidence="3 4">
    <name type="scientific">Lophium mytilinum</name>
    <dbReference type="NCBI Taxonomy" id="390894"/>
    <lineage>
        <taxon>Eukaryota</taxon>
        <taxon>Fungi</taxon>
        <taxon>Dikarya</taxon>
        <taxon>Ascomycota</taxon>
        <taxon>Pezizomycotina</taxon>
        <taxon>Dothideomycetes</taxon>
        <taxon>Pleosporomycetidae</taxon>
        <taxon>Mytilinidiales</taxon>
        <taxon>Mytilinidiaceae</taxon>
        <taxon>Lophium</taxon>
    </lineage>
</organism>
<sequence>MDFTISLAHFCEVHGPTPILCTQISPPDPCQTCHHPCVTPPADEPPRSAYPYNALYDDGHGPLASRLPHLSSPFETPPTSPTSPRSRHNPYFPSVASDADFTRRYCGSVEDENDSCANCTFLVPKNVAQRLPDGAPGSPSKDGRGKSSSPVLRTNQPVLARGPATPQSDEYGSSPDSSDAEQSKSSTASRSSLPNSSPSSPSYMPRNTHTHTLTYLTTHQPMSASTFSLLRRSCIRTLSCEMLPCGKPSGPLYFGDPIVGYTIAYIFRLPDPRARGQKRTYALIALGGRDSWRVGKAMVKVTAVFESIANRIIAMADKVLERESAASPFNQPSAFSRPSTSSASTPPLLSTSAQSMPAFPSPQKDKLSFSTASSPATRNITPVSSFLSAKKVDPDGYPRVSRDVMRAKSLAEIVGREDFFVELHVRFCTLLSSLIKDFGT</sequence>
<proteinExistence type="predicted"/>
<evidence type="ECO:0000313" key="3">
    <source>
        <dbReference type="EMBL" id="KAF2500395.1"/>
    </source>
</evidence>
<dbReference type="GO" id="GO:0005829">
    <property type="term" value="C:cytosol"/>
    <property type="evidence" value="ECO:0007669"/>
    <property type="project" value="TreeGrafter"/>
</dbReference>
<feature type="compositionally biased region" description="Low complexity" evidence="1">
    <location>
        <begin position="332"/>
        <end position="353"/>
    </location>
</feature>
<feature type="region of interest" description="Disordered" evidence="1">
    <location>
        <begin position="61"/>
        <end position="95"/>
    </location>
</feature>
<dbReference type="InterPro" id="IPR037521">
    <property type="entry name" value="FLCN/SMCR8_DENN"/>
</dbReference>
<feature type="compositionally biased region" description="Polar residues" evidence="1">
    <location>
        <begin position="146"/>
        <end position="157"/>
    </location>
</feature>
<dbReference type="Pfam" id="PF11704">
    <property type="entry name" value="Folliculin"/>
    <property type="match status" value="1"/>
</dbReference>
<dbReference type="AlphaFoldDB" id="A0A6A6R6G2"/>
<dbReference type="EMBL" id="MU004183">
    <property type="protein sequence ID" value="KAF2500395.1"/>
    <property type="molecule type" value="Genomic_DNA"/>
</dbReference>
<feature type="compositionally biased region" description="Polar residues" evidence="1">
    <location>
        <begin position="165"/>
        <end position="177"/>
    </location>
</feature>
<evidence type="ECO:0000256" key="1">
    <source>
        <dbReference type="SAM" id="MobiDB-lite"/>
    </source>
</evidence>
<evidence type="ECO:0000259" key="2">
    <source>
        <dbReference type="PROSITE" id="PS51834"/>
    </source>
</evidence>
<feature type="region of interest" description="Disordered" evidence="1">
    <location>
        <begin position="129"/>
        <end position="208"/>
    </location>
</feature>
<dbReference type="PANTHER" id="PTHR31441:SF2">
    <property type="entry name" value="FOLLICULIN"/>
    <property type="match status" value="1"/>
</dbReference>
<evidence type="ECO:0000313" key="4">
    <source>
        <dbReference type="Proteomes" id="UP000799750"/>
    </source>
</evidence>
<dbReference type="Proteomes" id="UP000799750">
    <property type="component" value="Unassembled WGS sequence"/>
</dbReference>
<accession>A0A6A6R6G2</accession>
<dbReference type="GO" id="GO:1904263">
    <property type="term" value="P:positive regulation of TORC1 signaling"/>
    <property type="evidence" value="ECO:0007669"/>
    <property type="project" value="TreeGrafter"/>
</dbReference>
<feature type="domain" description="UDENN FLCN/SMCR8-type" evidence="2">
    <location>
        <begin position="194"/>
        <end position="440"/>
    </location>
</feature>
<dbReference type="PROSITE" id="PS51834">
    <property type="entry name" value="DENN_FLCN_SMCR8"/>
    <property type="match status" value="1"/>
</dbReference>
<dbReference type="InterPro" id="IPR037520">
    <property type="entry name" value="Folliculin/SMCR8_longin"/>
</dbReference>
<protein>
    <recommendedName>
        <fullName evidence="2">UDENN FLCN/SMCR8-type domain-containing protein</fullName>
    </recommendedName>
</protein>
<name>A0A6A6R6G2_9PEZI</name>
<dbReference type="OrthoDB" id="5599713at2759"/>
<reference evidence="3" key="1">
    <citation type="journal article" date="2020" name="Stud. Mycol.">
        <title>101 Dothideomycetes genomes: a test case for predicting lifestyles and emergence of pathogens.</title>
        <authorList>
            <person name="Haridas S."/>
            <person name="Albert R."/>
            <person name="Binder M."/>
            <person name="Bloem J."/>
            <person name="Labutti K."/>
            <person name="Salamov A."/>
            <person name="Andreopoulos B."/>
            <person name="Baker S."/>
            <person name="Barry K."/>
            <person name="Bills G."/>
            <person name="Bluhm B."/>
            <person name="Cannon C."/>
            <person name="Castanera R."/>
            <person name="Culley D."/>
            <person name="Daum C."/>
            <person name="Ezra D."/>
            <person name="Gonzalez J."/>
            <person name="Henrissat B."/>
            <person name="Kuo A."/>
            <person name="Liang C."/>
            <person name="Lipzen A."/>
            <person name="Lutzoni F."/>
            <person name="Magnuson J."/>
            <person name="Mondo S."/>
            <person name="Nolan M."/>
            <person name="Ohm R."/>
            <person name="Pangilinan J."/>
            <person name="Park H.-J."/>
            <person name="Ramirez L."/>
            <person name="Alfaro M."/>
            <person name="Sun H."/>
            <person name="Tritt A."/>
            <person name="Yoshinaga Y."/>
            <person name="Zwiers L.-H."/>
            <person name="Turgeon B."/>
            <person name="Goodwin S."/>
            <person name="Spatafora J."/>
            <person name="Crous P."/>
            <person name="Grigoriev I."/>
        </authorList>
    </citation>
    <scope>NUCLEOTIDE SEQUENCE</scope>
    <source>
        <strain evidence="3">CBS 269.34</strain>
    </source>
</reference>
<feature type="region of interest" description="Disordered" evidence="1">
    <location>
        <begin position="329"/>
        <end position="374"/>
    </location>
</feature>
<dbReference type="GO" id="GO:0005096">
    <property type="term" value="F:GTPase activator activity"/>
    <property type="evidence" value="ECO:0007669"/>
    <property type="project" value="InterPro"/>
</dbReference>
<dbReference type="PANTHER" id="PTHR31441">
    <property type="entry name" value="FOLLICULIN FAMILY MEMBER"/>
    <property type="match status" value="1"/>
</dbReference>
<feature type="compositionally biased region" description="Low complexity" evidence="1">
    <location>
        <begin position="185"/>
        <end position="208"/>
    </location>
</feature>
<gene>
    <name evidence="3" type="ORF">BU16DRAFT_245860</name>
</gene>
<dbReference type="InterPro" id="IPR021713">
    <property type="entry name" value="Folliculin"/>
</dbReference>
<keyword evidence="4" id="KW-1185">Reference proteome</keyword>